<dbReference type="EMBL" id="NQYH01000001">
    <property type="protein sequence ID" value="RIY42179.1"/>
    <property type="molecule type" value="Genomic_DNA"/>
</dbReference>
<evidence type="ECO:0000256" key="6">
    <source>
        <dbReference type="ARBA" id="ARBA00023136"/>
    </source>
</evidence>
<dbReference type="GO" id="GO:0006629">
    <property type="term" value="P:lipid metabolic process"/>
    <property type="evidence" value="ECO:0007669"/>
    <property type="project" value="UniProtKB-KW"/>
</dbReference>
<keyword evidence="4 8" id="KW-1133">Transmembrane helix</keyword>
<proteinExistence type="predicted"/>
<keyword evidence="5" id="KW-0443">Lipid metabolism</keyword>
<evidence type="ECO:0000256" key="4">
    <source>
        <dbReference type="ARBA" id="ARBA00022989"/>
    </source>
</evidence>
<name>A0A3A1YXZ0_9BURK</name>
<evidence type="ECO:0000256" key="7">
    <source>
        <dbReference type="ARBA" id="ARBA00023315"/>
    </source>
</evidence>
<dbReference type="CDD" id="cd07989">
    <property type="entry name" value="LPLAT_AGPAT-like"/>
    <property type="match status" value="1"/>
</dbReference>
<evidence type="ECO:0000256" key="8">
    <source>
        <dbReference type="SAM" id="Phobius"/>
    </source>
</evidence>
<protein>
    <submittedName>
        <fullName evidence="10">1-acyl-sn-glycerol-3-phosphate acyltransferase</fullName>
    </submittedName>
</protein>
<organism evidence="10 11">
    <name type="scientific">Neopusillimonas maritima</name>
    <dbReference type="NCBI Taxonomy" id="2026239"/>
    <lineage>
        <taxon>Bacteria</taxon>
        <taxon>Pseudomonadati</taxon>
        <taxon>Pseudomonadota</taxon>
        <taxon>Betaproteobacteria</taxon>
        <taxon>Burkholderiales</taxon>
        <taxon>Alcaligenaceae</taxon>
        <taxon>Neopusillimonas</taxon>
    </lineage>
</organism>
<evidence type="ECO:0000256" key="2">
    <source>
        <dbReference type="ARBA" id="ARBA00022679"/>
    </source>
</evidence>
<dbReference type="Proteomes" id="UP000266206">
    <property type="component" value="Unassembled WGS sequence"/>
</dbReference>
<sequence>MRLILFSIRFPLVLIWLISCLVCVALIYPFVSVEVRNAMNHHWSRALMFLCGVKINVLGKPTLQGSALWVANHVSWIDIYVLASVRCVAFIAKSEIRDWPVIGWLVAKVGTIFVNRSQRNSVRQVGTDMQKLFDHNMVIGLFAEGTTSRGFDVLPFHSSLFEPPVRAGITIQPVALRFFHKGRRSDYLAFVGNESLLHNLWVLLGTTGAMVEVEFMPPVPVEQYEGGRAKVADYVREQIRSAVMRDLESATEEEPLAA</sequence>
<comment type="subcellular location">
    <subcellularLocation>
        <location evidence="1">Membrane</location>
    </subcellularLocation>
</comment>
<dbReference type="PROSITE" id="PS51257">
    <property type="entry name" value="PROKAR_LIPOPROTEIN"/>
    <property type="match status" value="1"/>
</dbReference>
<feature type="transmembrane region" description="Helical" evidence="8">
    <location>
        <begin position="12"/>
        <end position="31"/>
    </location>
</feature>
<dbReference type="InterPro" id="IPR002123">
    <property type="entry name" value="Plipid/glycerol_acylTrfase"/>
</dbReference>
<dbReference type="OrthoDB" id="9806880at2"/>
<dbReference type="RefSeq" id="WP_119515315.1">
    <property type="nucleotide sequence ID" value="NZ_NQYH01000001.1"/>
</dbReference>
<evidence type="ECO:0000256" key="1">
    <source>
        <dbReference type="ARBA" id="ARBA00004370"/>
    </source>
</evidence>
<dbReference type="PANTHER" id="PTHR23063:SF52">
    <property type="entry name" value="LYSOPHOSPHATIDYLCHOLINE ACYLTRANSFERASE"/>
    <property type="match status" value="1"/>
</dbReference>
<keyword evidence="7 10" id="KW-0012">Acyltransferase</keyword>
<accession>A0A3A1YXZ0</accession>
<evidence type="ECO:0000313" key="10">
    <source>
        <dbReference type="EMBL" id="RIY42179.1"/>
    </source>
</evidence>
<dbReference type="AlphaFoldDB" id="A0A3A1YXZ0"/>
<keyword evidence="2 10" id="KW-0808">Transferase</keyword>
<dbReference type="GO" id="GO:0016020">
    <property type="term" value="C:membrane"/>
    <property type="evidence" value="ECO:0007669"/>
    <property type="project" value="UniProtKB-SubCell"/>
</dbReference>
<evidence type="ECO:0000256" key="5">
    <source>
        <dbReference type="ARBA" id="ARBA00023098"/>
    </source>
</evidence>
<comment type="caution">
    <text evidence="10">The sequence shown here is derived from an EMBL/GenBank/DDBJ whole genome shotgun (WGS) entry which is preliminary data.</text>
</comment>
<keyword evidence="3 8" id="KW-0812">Transmembrane</keyword>
<dbReference type="SMART" id="SM00563">
    <property type="entry name" value="PlsC"/>
    <property type="match status" value="1"/>
</dbReference>
<gene>
    <name evidence="10" type="ORF">CJP73_01690</name>
</gene>
<keyword evidence="6 8" id="KW-0472">Membrane</keyword>
<dbReference type="GO" id="GO:0016746">
    <property type="term" value="F:acyltransferase activity"/>
    <property type="evidence" value="ECO:0007669"/>
    <property type="project" value="UniProtKB-KW"/>
</dbReference>
<feature type="domain" description="Phospholipid/glycerol acyltransferase" evidence="9">
    <location>
        <begin position="67"/>
        <end position="179"/>
    </location>
</feature>
<dbReference type="SUPFAM" id="SSF69593">
    <property type="entry name" value="Glycerol-3-phosphate (1)-acyltransferase"/>
    <property type="match status" value="1"/>
</dbReference>
<evidence type="ECO:0000259" key="9">
    <source>
        <dbReference type="SMART" id="SM00563"/>
    </source>
</evidence>
<evidence type="ECO:0000313" key="11">
    <source>
        <dbReference type="Proteomes" id="UP000266206"/>
    </source>
</evidence>
<dbReference type="PANTHER" id="PTHR23063">
    <property type="entry name" value="PHOSPHOLIPID ACYLTRANSFERASE"/>
    <property type="match status" value="1"/>
</dbReference>
<evidence type="ECO:0000256" key="3">
    <source>
        <dbReference type="ARBA" id="ARBA00022692"/>
    </source>
</evidence>
<reference evidence="10 11" key="1">
    <citation type="submission" date="2017-08" db="EMBL/GenBank/DDBJ databases">
        <title>Pusillimonas indicus sp. nov., a member of the family Alcaligenaceae isolated from surface seawater.</title>
        <authorList>
            <person name="Li J."/>
        </authorList>
    </citation>
    <scope>NUCLEOTIDE SEQUENCE [LARGE SCALE GENOMIC DNA]</scope>
    <source>
        <strain evidence="10 11">L52-1-41</strain>
    </source>
</reference>
<dbReference type="Pfam" id="PF01553">
    <property type="entry name" value="Acyltransferase"/>
    <property type="match status" value="1"/>
</dbReference>